<feature type="transmembrane region" description="Helical" evidence="1">
    <location>
        <begin position="125"/>
        <end position="149"/>
    </location>
</feature>
<reference evidence="2 3" key="1">
    <citation type="journal article" date="2015" name="Nature">
        <title>rRNA introns, odd ribosomes, and small enigmatic genomes across a large radiation of phyla.</title>
        <authorList>
            <person name="Brown C.T."/>
            <person name="Hug L.A."/>
            <person name="Thomas B.C."/>
            <person name="Sharon I."/>
            <person name="Castelle C.J."/>
            <person name="Singh A."/>
            <person name="Wilkins M.J."/>
            <person name="Williams K.H."/>
            <person name="Banfield J.F."/>
        </authorList>
    </citation>
    <scope>NUCLEOTIDE SEQUENCE [LARGE SCALE GENOMIC DNA]</scope>
</reference>
<dbReference type="Proteomes" id="UP000034607">
    <property type="component" value="Unassembled WGS sequence"/>
</dbReference>
<dbReference type="InterPro" id="IPR003961">
    <property type="entry name" value="FN3_dom"/>
</dbReference>
<protein>
    <recommendedName>
        <fullName evidence="4">Transcription factor zinc-finger domain-containing protein</fullName>
    </recommendedName>
</protein>
<evidence type="ECO:0000256" key="1">
    <source>
        <dbReference type="SAM" id="Phobius"/>
    </source>
</evidence>
<dbReference type="AlphaFoldDB" id="A0A0G1RD18"/>
<dbReference type="CDD" id="cd00063">
    <property type="entry name" value="FN3"/>
    <property type="match status" value="1"/>
</dbReference>
<evidence type="ECO:0000313" key="3">
    <source>
        <dbReference type="Proteomes" id="UP000034607"/>
    </source>
</evidence>
<accession>A0A0G1RD18</accession>
<dbReference type="EMBL" id="LCNM01000028">
    <property type="protein sequence ID" value="KKU55017.1"/>
    <property type="molecule type" value="Genomic_DNA"/>
</dbReference>
<keyword evidence="1" id="KW-0812">Transmembrane</keyword>
<proteinExistence type="predicted"/>
<comment type="caution">
    <text evidence="2">The sequence shown here is derived from an EMBL/GenBank/DDBJ whole genome shotgun (WGS) entry which is preliminary data.</text>
</comment>
<evidence type="ECO:0000313" key="2">
    <source>
        <dbReference type="EMBL" id="KKU55017.1"/>
    </source>
</evidence>
<keyword evidence="1" id="KW-1133">Transmembrane helix</keyword>
<name>A0A0G1RD18_9BACT</name>
<evidence type="ECO:0008006" key="4">
    <source>
        <dbReference type="Google" id="ProtNLM"/>
    </source>
</evidence>
<gene>
    <name evidence="2" type="ORF">UX78_C0028G0012</name>
</gene>
<organism evidence="2 3">
    <name type="scientific">Candidatus Amesbacteria bacterium GW2011_GWA2_47_11</name>
    <dbReference type="NCBI Taxonomy" id="1618357"/>
    <lineage>
        <taxon>Bacteria</taxon>
        <taxon>Candidatus Amesiibacteriota</taxon>
    </lineage>
</organism>
<keyword evidence="1" id="KW-0472">Membrane</keyword>
<sequence>MKCPDCAGELSKISVVGTDDSYRCGSCGGFWVMGWVVNRVAEGGVKKGLVPLKSGRRESLTRNCPTDQTALFKPEGGEAFPPGAAVFKCPHCSWWWVGGDDLFSVDEAYKARRTFFRLWQRKPDWATWALPVVAVVVLIAGLAGGVNLVRYQTRVGVGAGAGVRQFTAVYVGQGEARVSFKSGEEIKGVEYQQAGETDWAVAETTVEKGVYTARLMGLSEGEEYTVRVEGKEYRFTAK</sequence>